<evidence type="ECO:0000313" key="3">
    <source>
        <dbReference type="EMBL" id="KAG5514788.1"/>
    </source>
</evidence>
<feature type="region of interest" description="Disordered" evidence="1">
    <location>
        <begin position="580"/>
        <end position="600"/>
    </location>
</feature>
<evidence type="ECO:0000256" key="1">
    <source>
        <dbReference type="SAM" id="MobiDB-lite"/>
    </source>
</evidence>
<name>A0AAV6HLR8_9ERIC</name>
<proteinExistence type="predicted"/>
<dbReference type="AlphaFoldDB" id="A0AAV6HLR8"/>
<dbReference type="PANTHER" id="PTHR31286">
    <property type="entry name" value="GLYCINE-RICH CELL WALL STRUCTURAL PROTEIN 1.8-LIKE"/>
    <property type="match status" value="1"/>
</dbReference>
<accession>A0AAV6HLR8</accession>
<dbReference type="EMBL" id="JACTNZ010000013">
    <property type="protein sequence ID" value="KAG5514788.1"/>
    <property type="molecule type" value="Genomic_DNA"/>
</dbReference>
<feature type="compositionally biased region" description="Low complexity" evidence="1">
    <location>
        <begin position="587"/>
        <end position="598"/>
    </location>
</feature>
<sequence>MAGDLVADFPDLLQSNPPRIKVLGSPMSRVSPRVDIIEVLEKASIPMTESTIDGPAVTQIKDLNQEVSQLKWLLAEKEKLLVSKQPALASPGPPVRVSPPPKGLFVGPVKEGISTPGLNPEQLLRVSMCSEQNVAFELLDEDLRKVFSHLQFGSSDDTVARQIKALSAENLVLRQKAEHNFSKKLIEGNSTISDSIPANFGNSSSPWKNLLVHEGNEGGGMELSFFPPSEEGGKLFVTPPPDVGELGIRKWQSCLVGYFLDKKVSFLAVKSIVSKIWAKFGFTDVLSNEDGFYFFLFNNDDAYKRILDSGPLHIGGRLMILKKWEPQMCLVKDQLARIPIWVQFYNVPLEYWTAPGLSYVASAVGRPLYADSVTESCKRLSYARVCVEIEVGDSLPSSFCLRLSSGKEVEIKVQYPWKPLQCLECKVFGHSGDGCLKNIPKVVHVPHQNSLPVPQQVWVTKKHKGKVVDVPYSAISDPKVPVQTEYGQPSIPSNKFAVLVSSGFDSDAALGFVEPLEVMDLGNVSLGVEDGQAVLSEAPCSDTSFSPQVAPVSTAIVVHDVSPPQEGFLIDGVSLQVSSPVDPQKPSSLLNNSRNSGSVIPPVKECVQDTATAIEQVSQDMGRAVAIPMGLNGGPEPPGAEKATRKNNKKR</sequence>
<protein>
    <recommendedName>
        <fullName evidence="2">DUF4283 domain-containing protein</fullName>
    </recommendedName>
</protein>
<dbReference type="Pfam" id="PF14111">
    <property type="entry name" value="DUF4283"/>
    <property type="match status" value="1"/>
</dbReference>
<dbReference type="Proteomes" id="UP000823749">
    <property type="component" value="Chromosome 13"/>
</dbReference>
<comment type="caution">
    <text evidence="3">The sequence shown here is derived from an EMBL/GenBank/DDBJ whole genome shotgun (WGS) entry which is preliminary data.</text>
</comment>
<gene>
    <name evidence="3" type="ORF">RHGRI_035988</name>
</gene>
<dbReference type="InterPro" id="IPR025558">
    <property type="entry name" value="DUF4283"/>
</dbReference>
<evidence type="ECO:0000259" key="2">
    <source>
        <dbReference type="Pfam" id="PF14111"/>
    </source>
</evidence>
<reference evidence="3 4" key="1">
    <citation type="submission" date="2020-08" db="EMBL/GenBank/DDBJ databases">
        <title>Plant Genome Project.</title>
        <authorList>
            <person name="Zhang R.-G."/>
        </authorList>
    </citation>
    <scope>NUCLEOTIDE SEQUENCE [LARGE SCALE GENOMIC DNA]</scope>
    <source>
        <strain evidence="3">WSP0</strain>
        <tissue evidence="3">Leaf</tissue>
    </source>
</reference>
<keyword evidence="4" id="KW-1185">Reference proteome</keyword>
<evidence type="ECO:0000313" key="4">
    <source>
        <dbReference type="Proteomes" id="UP000823749"/>
    </source>
</evidence>
<dbReference type="InterPro" id="IPR040256">
    <property type="entry name" value="At4g02000-like"/>
</dbReference>
<organism evidence="3 4">
    <name type="scientific">Rhododendron griersonianum</name>
    <dbReference type="NCBI Taxonomy" id="479676"/>
    <lineage>
        <taxon>Eukaryota</taxon>
        <taxon>Viridiplantae</taxon>
        <taxon>Streptophyta</taxon>
        <taxon>Embryophyta</taxon>
        <taxon>Tracheophyta</taxon>
        <taxon>Spermatophyta</taxon>
        <taxon>Magnoliopsida</taxon>
        <taxon>eudicotyledons</taxon>
        <taxon>Gunneridae</taxon>
        <taxon>Pentapetalae</taxon>
        <taxon>asterids</taxon>
        <taxon>Ericales</taxon>
        <taxon>Ericaceae</taxon>
        <taxon>Ericoideae</taxon>
        <taxon>Rhodoreae</taxon>
        <taxon>Rhododendron</taxon>
    </lineage>
</organism>
<dbReference type="PANTHER" id="PTHR31286:SF99">
    <property type="entry name" value="DUF4283 DOMAIN-CONTAINING PROTEIN"/>
    <property type="match status" value="1"/>
</dbReference>
<feature type="domain" description="DUF4283" evidence="2">
    <location>
        <begin position="250"/>
        <end position="328"/>
    </location>
</feature>
<feature type="region of interest" description="Disordered" evidence="1">
    <location>
        <begin position="628"/>
        <end position="651"/>
    </location>
</feature>